<dbReference type="EMBL" id="JARJBC010000014">
    <property type="protein sequence ID" value="MDF3291892.1"/>
    <property type="molecule type" value="Genomic_DNA"/>
</dbReference>
<accession>A0ABT5ZQ20</accession>
<evidence type="ECO:0000313" key="2">
    <source>
        <dbReference type="Proteomes" id="UP001216579"/>
    </source>
</evidence>
<keyword evidence="2" id="KW-1185">Reference proteome</keyword>
<evidence type="ECO:0008006" key="3">
    <source>
        <dbReference type="Google" id="ProtNLM"/>
    </source>
</evidence>
<dbReference type="Proteomes" id="UP001216579">
    <property type="component" value="Unassembled WGS sequence"/>
</dbReference>
<sequence length="199" mass="21076">MIHTPREDARALSAMAHEVDTLRQSLPVAEDLDGSLDLVCASHQLAALNSLVTWLSDEVLSRVADRRPVSDDRRRAVAAFCSATTDAGQAAAEFAGVYEQLGFFYSVAGYHDSADLRDVRWHATTVAEDHLSATHNALQSAADTLHLTSVHLNSDAGPRATAARSSTTTSTRIAASEALSSYPPAAVHIAASGASRPAR</sequence>
<organism evidence="1 2">
    <name type="scientific">Streptomyces silvisoli</name>
    <dbReference type="NCBI Taxonomy" id="3034235"/>
    <lineage>
        <taxon>Bacteria</taxon>
        <taxon>Bacillati</taxon>
        <taxon>Actinomycetota</taxon>
        <taxon>Actinomycetes</taxon>
        <taxon>Kitasatosporales</taxon>
        <taxon>Streptomycetaceae</taxon>
        <taxon>Streptomyces</taxon>
    </lineage>
</organism>
<comment type="caution">
    <text evidence="1">The sequence shown here is derived from an EMBL/GenBank/DDBJ whole genome shotgun (WGS) entry which is preliminary data.</text>
</comment>
<evidence type="ECO:0000313" key="1">
    <source>
        <dbReference type="EMBL" id="MDF3291892.1"/>
    </source>
</evidence>
<gene>
    <name evidence="1" type="ORF">P3G67_22220</name>
</gene>
<protein>
    <recommendedName>
        <fullName evidence="3">DUF4254 domain-containing protein</fullName>
    </recommendedName>
</protein>
<proteinExistence type="predicted"/>
<dbReference type="RefSeq" id="WP_276095031.1">
    <property type="nucleotide sequence ID" value="NZ_JARJBC010000014.1"/>
</dbReference>
<reference evidence="1 2" key="1">
    <citation type="submission" date="2023-03" db="EMBL/GenBank/DDBJ databases">
        <title>Draft genome sequence of Streptomyces sp. RB6PN23 isolated from peat swamp forest in Thailand.</title>
        <authorList>
            <person name="Klaysubun C."/>
            <person name="Duangmal K."/>
        </authorList>
    </citation>
    <scope>NUCLEOTIDE SEQUENCE [LARGE SCALE GENOMIC DNA]</scope>
    <source>
        <strain evidence="1 2">RB6PN23</strain>
    </source>
</reference>
<name>A0ABT5ZQ20_9ACTN</name>